<organism evidence="1 2">
    <name type="scientific">Pseudotamlana carrageenivorans</name>
    <dbReference type="NCBI Taxonomy" id="2069432"/>
    <lineage>
        <taxon>Bacteria</taxon>
        <taxon>Pseudomonadati</taxon>
        <taxon>Bacteroidota</taxon>
        <taxon>Flavobacteriia</taxon>
        <taxon>Flavobacteriales</taxon>
        <taxon>Flavobacteriaceae</taxon>
        <taxon>Pseudotamlana</taxon>
    </lineage>
</organism>
<dbReference type="RefSeq" id="WP_102994231.1">
    <property type="nucleotide sequence ID" value="NZ_CP025938.1"/>
</dbReference>
<sequence length="737" mass="86848">MKKCFRLSMVLISLIFFCCKNEQNKESEKKKQLAPEVIDNSPIVSNQSVPKNFVKKNLDGSVDGYWNRDTYYKSVIEKEYYYHPRVHLTSKGKVFCFFGIKHDYKKKYDLKDNNAYLYVLDESRNLSVIDTLPMINSFTENFISRQYTNLIVKNGTLYYYKEVPYESYEYEDDASLLPEREYFSYNLEQNEVPIKIPKPEFIDEVSRITYNANAHVNLMENTDEVALLNDYDIRILKADLWHKIQDSLYTYPVYKVVENLEDQVVVSVNKFPSFSHEFWTEPCEANFGGMDWDAVDEILYFDNSGLCYACIWKLDMNKKQVTKIVPEHEAIHPFHFRENNNLYVAYVYKGQLQIAEPNSQTVDIPLNIKTLDPYDNQLVYHLENLLEPVYFYDTLNDSVVELAKGDYFMGSESSGIEMMFSVDEENKITGSYRYETVDVYDESEYSYENESGVKFTRLQIENSKVISVYLIYEDNYTFLEYNYLEGKAKKETFTLNNKLKNTSNYLIVNEEYNGDYLTPLTTNYYNDKGVIVKSEDHVNDKTRFYDETGALLKQTKNGSGITYVYNENQEPVEIVVNDNYCSFPPYDETMKWHILDKDNLENHLPLQPNMEYNLYYEEDINVNFKTNQNALIEGEIIRKNKGELEEFVEVVNSVVKTWKRYKDNKLIFEGTYHDKDSVFKSKSYEKNDSLVETHMSTFLHKKNRFKKVTKTFYKSGRYDVVDEISGMNGSYQLQSSN</sequence>
<dbReference type="SUPFAM" id="SSF50969">
    <property type="entry name" value="YVTN repeat-like/Quinoprotein amine dehydrogenase"/>
    <property type="match status" value="1"/>
</dbReference>
<gene>
    <name evidence="1" type="ORF">C1A40_00820</name>
</gene>
<protein>
    <submittedName>
        <fullName evidence="1">Uncharacterized protein</fullName>
    </submittedName>
</protein>
<name>A0A2I7SDX9_9FLAO</name>
<proteinExistence type="predicted"/>
<dbReference type="OrthoDB" id="1421642at2"/>
<dbReference type="AlphaFoldDB" id="A0A2I7SDX9"/>
<accession>A0A2I7SDX9</accession>
<dbReference type="KEGG" id="taj:C1A40_00820"/>
<dbReference type="InterPro" id="IPR011044">
    <property type="entry name" value="Quino_amine_DH_bsu"/>
</dbReference>
<dbReference type="EMBL" id="CP025938">
    <property type="protein sequence ID" value="AUS04109.1"/>
    <property type="molecule type" value="Genomic_DNA"/>
</dbReference>
<dbReference type="Proteomes" id="UP000236592">
    <property type="component" value="Chromosome"/>
</dbReference>
<keyword evidence="2" id="KW-1185">Reference proteome</keyword>
<evidence type="ECO:0000313" key="1">
    <source>
        <dbReference type="EMBL" id="AUS04109.1"/>
    </source>
</evidence>
<reference evidence="2" key="1">
    <citation type="submission" date="2018-01" db="EMBL/GenBank/DDBJ databases">
        <title>Complete genome of Tamlana sp. UJ94.</title>
        <authorList>
            <person name="Jung J."/>
            <person name="Chung D."/>
            <person name="Bae S.S."/>
            <person name="Baek K."/>
        </authorList>
    </citation>
    <scope>NUCLEOTIDE SEQUENCE [LARGE SCALE GENOMIC DNA]</scope>
    <source>
        <strain evidence="2">UJ94</strain>
    </source>
</reference>
<evidence type="ECO:0000313" key="2">
    <source>
        <dbReference type="Proteomes" id="UP000236592"/>
    </source>
</evidence>